<dbReference type="AlphaFoldDB" id="Q8FQA1"/>
<dbReference type="InterPro" id="IPR027417">
    <property type="entry name" value="P-loop_NTPase"/>
</dbReference>
<dbReference type="EMBL" id="BA000035">
    <property type="protein sequence ID" value="BAC18031.1"/>
    <property type="molecule type" value="Genomic_DNA"/>
</dbReference>
<dbReference type="STRING" id="196164.gene:10741629"/>
<dbReference type="KEGG" id="cef:CE1221"/>
<evidence type="ECO:0008006" key="3">
    <source>
        <dbReference type="Google" id="ProtNLM"/>
    </source>
</evidence>
<sequence length="456" mass="51733">MPVLAGLLEESREWSGSRGAHNRWWESYSAPFESQRAGETGRLAAVRSLILYPMNALVEDQLTRLRRTLDSDAARDWLDENRGGHRFYFGKYTGATPGTGDRSDSSAKKLLREVFERLDERAHAALIADSKEPEKESRYFVPRLDGAELNSRWDMMDFPPDILITNYSMLNVMLLREQEQSFFEQTRKWLENPHNVFTIVVDELHTYRGTAGTEVAYLLRNLMRRLGLDRKPSQLRVVASSASLDPGRDRTFIESFFNLSVDSFDFIEGSVKVPEPEAAKLESAPEDILRGISKRDPIEACDYARSEKLIDRIRVAFTSEKRLGKAFTLKELGIELFPGSSENEAVSALTKIFRGLSEFPAGDDPGFRAHYFFRNVPGVWACTDPSCSEIPGGSYEERAVGKLFIEPVSRCDCGARVLQLLYCQNCGEVCVGAKWGFGVPGFRGSWYPILIQWYRR</sequence>
<organism evidence="1 2">
    <name type="scientific">Corynebacterium efficiens (strain DSM 44549 / YS-314 / AJ 12310 / JCM 11189 / NBRC 100395)</name>
    <dbReference type="NCBI Taxonomy" id="196164"/>
    <lineage>
        <taxon>Bacteria</taxon>
        <taxon>Bacillati</taxon>
        <taxon>Actinomycetota</taxon>
        <taxon>Actinomycetes</taxon>
        <taxon>Mycobacteriales</taxon>
        <taxon>Corynebacteriaceae</taxon>
        <taxon>Corynebacterium</taxon>
    </lineage>
</organism>
<dbReference type="Proteomes" id="UP000001409">
    <property type="component" value="Chromosome"/>
</dbReference>
<dbReference type="PANTHER" id="PTHR47957:SF3">
    <property type="entry name" value="ATP-DEPENDENT HELICASE HRQ1"/>
    <property type="match status" value="1"/>
</dbReference>
<dbReference type="eggNOG" id="COG1205">
    <property type="taxonomic scope" value="Bacteria"/>
</dbReference>
<dbReference type="GO" id="GO:0043138">
    <property type="term" value="F:3'-5' DNA helicase activity"/>
    <property type="evidence" value="ECO:0007669"/>
    <property type="project" value="TreeGrafter"/>
</dbReference>
<reference evidence="1 2" key="1">
    <citation type="journal article" date="2003" name="Genome Res.">
        <title>Comparative complete genome sequence analysis of the amino acid replacements responsible for the thermostability of Corynebacterium efficiens.</title>
        <authorList>
            <person name="Nishio Y."/>
            <person name="Nakamura Y."/>
            <person name="Kawarabayasi Y."/>
            <person name="Usuda Y."/>
            <person name="Kimura E."/>
            <person name="Sugimoto S."/>
            <person name="Matsui K."/>
            <person name="Yamagishi A."/>
            <person name="Kikuchi H."/>
            <person name="Ikeo K."/>
            <person name="Gojobori T."/>
        </authorList>
    </citation>
    <scope>NUCLEOTIDE SEQUENCE [LARGE SCALE GENOMIC DNA]</scope>
    <source>
        <strain evidence="2">DSM 44549 / YS-314 / AJ 12310 / JCM 11189 / NBRC 100395</strain>
    </source>
</reference>
<dbReference type="Gene3D" id="3.40.50.300">
    <property type="entry name" value="P-loop containing nucleotide triphosphate hydrolases"/>
    <property type="match status" value="1"/>
</dbReference>
<dbReference type="GO" id="GO:0036297">
    <property type="term" value="P:interstrand cross-link repair"/>
    <property type="evidence" value="ECO:0007669"/>
    <property type="project" value="TreeGrafter"/>
</dbReference>
<dbReference type="PANTHER" id="PTHR47957">
    <property type="entry name" value="ATP-DEPENDENT HELICASE HRQ1"/>
    <property type="match status" value="1"/>
</dbReference>
<name>Q8FQA1_COREF</name>
<evidence type="ECO:0000313" key="1">
    <source>
        <dbReference type="EMBL" id="BAC18031.1"/>
    </source>
</evidence>
<dbReference type="SUPFAM" id="SSF52540">
    <property type="entry name" value="P-loop containing nucleoside triphosphate hydrolases"/>
    <property type="match status" value="1"/>
</dbReference>
<protein>
    <recommendedName>
        <fullName evidence="3">Helicase ATP-binding domain-containing protein</fullName>
    </recommendedName>
</protein>
<evidence type="ECO:0000313" key="2">
    <source>
        <dbReference type="Proteomes" id="UP000001409"/>
    </source>
</evidence>
<accession>Q8FQA1</accession>
<keyword evidence="2" id="KW-1185">Reference proteome</keyword>
<dbReference type="HOGENOM" id="CLU_599521_0_0_11"/>
<dbReference type="GO" id="GO:0006289">
    <property type="term" value="P:nucleotide-excision repair"/>
    <property type="evidence" value="ECO:0007669"/>
    <property type="project" value="TreeGrafter"/>
</dbReference>
<proteinExistence type="predicted"/>